<dbReference type="EC" id="2.7.6.2" evidence="5"/>
<keyword evidence="8" id="KW-1185">Reference proteome</keyword>
<evidence type="ECO:0000259" key="6">
    <source>
        <dbReference type="SMART" id="SM00983"/>
    </source>
</evidence>
<dbReference type="HOGENOM" id="CLU_044237_1_1_12"/>
<evidence type="ECO:0000256" key="2">
    <source>
        <dbReference type="ARBA" id="ARBA00022741"/>
    </source>
</evidence>
<dbReference type="AlphaFoldDB" id="H9UJ56"/>
<dbReference type="SMART" id="SM00983">
    <property type="entry name" value="TPK_B1_binding"/>
    <property type="match status" value="1"/>
</dbReference>
<dbReference type="InterPro" id="IPR036371">
    <property type="entry name" value="TPK_B1-bd_sf"/>
</dbReference>
<reference evidence="8" key="1">
    <citation type="journal article" date="2013" name="Stand. Genomic Sci.">
        <title>Complete genome sequence of the halophilic bacterium Spirochaeta africana type strain (Z-7692(T)) from the alkaline Lake Magadi in the East African Rift.</title>
        <authorList>
            <person name="Liolos K."/>
            <person name="Abt B."/>
            <person name="Scheuner C."/>
            <person name="Teshima H."/>
            <person name="Held B."/>
            <person name="Lapidus A."/>
            <person name="Nolan M."/>
            <person name="Lucas S."/>
            <person name="Deshpande S."/>
            <person name="Cheng J.F."/>
            <person name="Tapia R."/>
            <person name="Goodwin L.A."/>
            <person name="Pitluck S."/>
            <person name="Pagani I."/>
            <person name="Ivanova N."/>
            <person name="Mavromatis K."/>
            <person name="Mikhailova N."/>
            <person name="Huntemann M."/>
            <person name="Pati A."/>
            <person name="Chen A."/>
            <person name="Palaniappan K."/>
            <person name="Land M."/>
            <person name="Rohde M."/>
            <person name="Tindall B.J."/>
            <person name="Detter J.C."/>
            <person name="Goker M."/>
            <person name="Bristow J."/>
            <person name="Eisen J.A."/>
            <person name="Markowitz V."/>
            <person name="Hugenholtz P."/>
            <person name="Woyke T."/>
            <person name="Klenk H.P."/>
            <person name="Kyrpides N.C."/>
        </authorList>
    </citation>
    <scope>NUCLEOTIDE SEQUENCE</scope>
    <source>
        <strain evidence="8">ATCC 700263 / DSM 8902 / Z-7692</strain>
    </source>
</reference>
<dbReference type="Proteomes" id="UP000007383">
    <property type="component" value="Chromosome"/>
</dbReference>
<dbReference type="CDD" id="cd07995">
    <property type="entry name" value="TPK"/>
    <property type="match status" value="1"/>
</dbReference>
<dbReference type="GO" id="GO:0016301">
    <property type="term" value="F:kinase activity"/>
    <property type="evidence" value="ECO:0007669"/>
    <property type="project" value="UniProtKB-KW"/>
</dbReference>
<dbReference type="eggNOG" id="COG1564">
    <property type="taxonomic scope" value="Bacteria"/>
</dbReference>
<dbReference type="PATRIC" id="fig|889378.3.peg.1479"/>
<dbReference type="PANTHER" id="PTHR41299:SF1">
    <property type="entry name" value="THIAMINE PYROPHOSPHOKINASE"/>
    <property type="match status" value="1"/>
</dbReference>
<dbReference type="NCBIfam" id="TIGR01378">
    <property type="entry name" value="thi_PPkinase"/>
    <property type="match status" value="1"/>
</dbReference>
<name>H9UJ56_SPIAZ</name>
<keyword evidence="4" id="KW-0067">ATP-binding</keyword>
<dbReference type="KEGG" id="sfc:Spiaf_1488"/>
<dbReference type="SUPFAM" id="SSF63862">
    <property type="entry name" value="Thiamin pyrophosphokinase, substrate-binding domain"/>
    <property type="match status" value="1"/>
</dbReference>
<dbReference type="GO" id="GO:0004788">
    <property type="term" value="F:thiamine diphosphokinase activity"/>
    <property type="evidence" value="ECO:0007669"/>
    <property type="project" value="UniProtKB-UniRule"/>
</dbReference>
<dbReference type="Pfam" id="PF04263">
    <property type="entry name" value="TPK_catalytic"/>
    <property type="match status" value="1"/>
</dbReference>
<evidence type="ECO:0000256" key="1">
    <source>
        <dbReference type="ARBA" id="ARBA00022679"/>
    </source>
</evidence>
<dbReference type="InterPro" id="IPR007373">
    <property type="entry name" value="Thiamin_PyroPKinase_B1-bd"/>
</dbReference>
<evidence type="ECO:0000313" key="7">
    <source>
        <dbReference type="EMBL" id="AFG37549.1"/>
    </source>
</evidence>
<gene>
    <name evidence="7" type="ordered locus">Spiaf_1488</name>
</gene>
<evidence type="ECO:0000256" key="5">
    <source>
        <dbReference type="NCBIfam" id="TIGR01378"/>
    </source>
</evidence>
<dbReference type="GO" id="GO:0009229">
    <property type="term" value="P:thiamine diphosphate biosynthetic process"/>
    <property type="evidence" value="ECO:0007669"/>
    <property type="project" value="InterPro"/>
</dbReference>
<feature type="domain" description="Thiamin pyrophosphokinase thiamin-binding" evidence="6">
    <location>
        <begin position="142"/>
        <end position="199"/>
    </location>
</feature>
<dbReference type="InterPro" id="IPR006282">
    <property type="entry name" value="Thi_PPkinase"/>
</dbReference>
<sequence>MHAVIFIGGEYPDTDSVQQICQRADLVIAADSGYLNARSCHVPVDLLIGDMDSIGLSESELPGDLEVQRFPRNKDFTDTELAIQQARKRGAEQVILIGGGGGRLDHLLGIYSLFQRTHPPDSWHSSHGSACLATTEFRRRLGAGTVLSVFPLGNKPVKLRSTGLHWPLDSLHWELGDAGISNISTIDEVVITVESGMALVVLPTKEG</sequence>
<keyword evidence="2" id="KW-0547">Nucleotide-binding</keyword>
<accession>H9UJ56</accession>
<proteinExistence type="predicted"/>
<evidence type="ECO:0000256" key="4">
    <source>
        <dbReference type="ARBA" id="ARBA00022840"/>
    </source>
</evidence>
<dbReference type="OrthoDB" id="9804377at2"/>
<dbReference type="RefSeq" id="WP_014455533.1">
    <property type="nucleotide sequence ID" value="NC_017098.1"/>
</dbReference>
<dbReference type="InterPro" id="IPR007371">
    <property type="entry name" value="TPK_catalytic"/>
</dbReference>
<dbReference type="InterPro" id="IPR053149">
    <property type="entry name" value="TPK"/>
</dbReference>
<dbReference type="Pfam" id="PF04265">
    <property type="entry name" value="TPK_B1_binding"/>
    <property type="match status" value="1"/>
</dbReference>
<dbReference type="SUPFAM" id="SSF63999">
    <property type="entry name" value="Thiamin pyrophosphokinase, catalytic domain"/>
    <property type="match status" value="1"/>
</dbReference>
<keyword evidence="3 7" id="KW-0418">Kinase</keyword>
<dbReference type="EMBL" id="CP003282">
    <property type="protein sequence ID" value="AFG37549.1"/>
    <property type="molecule type" value="Genomic_DNA"/>
</dbReference>
<dbReference type="InterPro" id="IPR036759">
    <property type="entry name" value="TPK_catalytic_sf"/>
</dbReference>
<dbReference type="Gene3D" id="3.40.50.10240">
    <property type="entry name" value="Thiamin pyrophosphokinase, catalytic domain"/>
    <property type="match status" value="1"/>
</dbReference>
<dbReference type="GO" id="GO:0030975">
    <property type="term" value="F:thiamine binding"/>
    <property type="evidence" value="ECO:0007669"/>
    <property type="project" value="InterPro"/>
</dbReference>
<dbReference type="GO" id="GO:0006772">
    <property type="term" value="P:thiamine metabolic process"/>
    <property type="evidence" value="ECO:0007669"/>
    <property type="project" value="UniProtKB-UniRule"/>
</dbReference>
<keyword evidence="1" id="KW-0808">Transferase</keyword>
<evidence type="ECO:0000313" key="8">
    <source>
        <dbReference type="Proteomes" id="UP000007383"/>
    </source>
</evidence>
<dbReference type="STRING" id="889378.Spiaf_1488"/>
<dbReference type="GO" id="GO:0005524">
    <property type="term" value="F:ATP binding"/>
    <property type="evidence" value="ECO:0007669"/>
    <property type="project" value="UniProtKB-KW"/>
</dbReference>
<dbReference type="PANTHER" id="PTHR41299">
    <property type="entry name" value="THIAMINE PYROPHOSPHOKINASE"/>
    <property type="match status" value="1"/>
</dbReference>
<protein>
    <recommendedName>
        <fullName evidence="5">Thiamine diphosphokinase</fullName>
        <ecNumber evidence="5">2.7.6.2</ecNumber>
    </recommendedName>
</protein>
<evidence type="ECO:0000256" key="3">
    <source>
        <dbReference type="ARBA" id="ARBA00022777"/>
    </source>
</evidence>
<organism evidence="7 8">
    <name type="scientific">Spirochaeta africana (strain ATCC 700263 / DSM 8902 / Z-7692)</name>
    <dbReference type="NCBI Taxonomy" id="889378"/>
    <lineage>
        <taxon>Bacteria</taxon>
        <taxon>Pseudomonadati</taxon>
        <taxon>Spirochaetota</taxon>
        <taxon>Spirochaetia</taxon>
        <taxon>Spirochaetales</taxon>
        <taxon>Spirochaetaceae</taxon>
        <taxon>Spirochaeta</taxon>
    </lineage>
</organism>